<dbReference type="PANTHER" id="PTHR27006:SF606">
    <property type="entry name" value="INTERLEUKIN-1 RECEPTOR-ASSOCIATED KINASE 4"/>
    <property type="match status" value="1"/>
</dbReference>
<dbReference type="AlphaFoldDB" id="A0AAW0KUG0"/>
<name>A0AAW0KUG0_QUESU</name>
<dbReference type="SUPFAM" id="SSF56112">
    <property type="entry name" value="Protein kinase-like (PK-like)"/>
    <property type="match status" value="1"/>
</dbReference>
<dbReference type="PANTHER" id="PTHR27006">
    <property type="entry name" value="PROMASTIGOTE SURFACE ANTIGEN PROTEIN PSA"/>
    <property type="match status" value="1"/>
</dbReference>
<evidence type="ECO:0000313" key="2">
    <source>
        <dbReference type="Proteomes" id="UP000237347"/>
    </source>
</evidence>
<dbReference type="Gene3D" id="1.10.510.10">
    <property type="entry name" value="Transferase(Phosphotransferase) domain 1"/>
    <property type="match status" value="1"/>
</dbReference>
<evidence type="ECO:0000313" key="1">
    <source>
        <dbReference type="EMBL" id="KAK7842475.1"/>
    </source>
</evidence>
<accession>A0AAW0KUG0</accession>
<dbReference type="EMBL" id="PKMF04000220">
    <property type="protein sequence ID" value="KAK7842475.1"/>
    <property type="molecule type" value="Genomic_DNA"/>
</dbReference>
<comment type="caution">
    <text evidence="1">The sequence shown here is derived from an EMBL/GenBank/DDBJ whole genome shotgun (WGS) entry which is preliminary data.</text>
</comment>
<dbReference type="GO" id="GO:0016301">
    <property type="term" value="F:kinase activity"/>
    <property type="evidence" value="ECO:0007669"/>
    <property type="project" value="UniProtKB-KW"/>
</dbReference>
<organism evidence="1 2">
    <name type="scientific">Quercus suber</name>
    <name type="common">Cork oak</name>
    <dbReference type="NCBI Taxonomy" id="58331"/>
    <lineage>
        <taxon>Eukaryota</taxon>
        <taxon>Viridiplantae</taxon>
        <taxon>Streptophyta</taxon>
        <taxon>Embryophyta</taxon>
        <taxon>Tracheophyta</taxon>
        <taxon>Spermatophyta</taxon>
        <taxon>Magnoliopsida</taxon>
        <taxon>eudicotyledons</taxon>
        <taxon>Gunneridae</taxon>
        <taxon>Pentapetalae</taxon>
        <taxon>rosids</taxon>
        <taxon>fabids</taxon>
        <taxon>Fagales</taxon>
        <taxon>Fagaceae</taxon>
        <taxon>Quercus</taxon>
    </lineage>
</organism>
<keyword evidence="2" id="KW-1185">Reference proteome</keyword>
<dbReference type="Proteomes" id="UP000237347">
    <property type="component" value="Unassembled WGS sequence"/>
</dbReference>
<reference evidence="1 2" key="1">
    <citation type="journal article" date="2018" name="Sci. Data">
        <title>The draft genome sequence of cork oak.</title>
        <authorList>
            <person name="Ramos A.M."/>
            <person name="Usie A."/>
            <person name="Barbosa P."/>
            <person name="Barros P.M."/>
            <person name="Capote T."/>
            <person name="Chaves I."/>
            <person name="Simoes F."/>
            <person name="Abreu I."/>
            <person name="Carrasquinho I."/>
            <person name="Faro C."/>
            <person name="Guimaraes J.B."/>
            <person name="Mendonca D."/>
            <person name="Nobrega F."/>
            <person name="Rodrigues L."/>
            <person name="Saibo N.J.M."/>
            <person name="Varela M.C."/>
            <person name="Egas C."/>
            <person name="Matos J."/>
            <person name="Miguel C.M."/>
            <person name="Oliveira M.M."/>
            <person name="Ricardo C.P."/>
            <person name="Goncalves S."/>
        </authorList>
    </citation>
    <scope>NUCLEOTIDE SEQUENCE [LARGE SCALE GENOMIC DNA]</scope>
    <source>
        <strain evidence="2">cv. HL8</strain>
    </source>
</reference>
<proteinExistence type="predicted"/>
<protein>
    <submittedName>
        <fullName evidence="1">Cysteine-rich receptor-like protein kinase 10</fullName>
    </submittedName>
</protein>
<gene>
    <name evidence="1" type="primary">CRK10_1</name>
    <name evidence="1" type="ORF">CFP56_013688</name>
</gene>
<dbReference type="InterPro" id="IPR011009">
    <property type="entry name" value="Kinase-like_dom_sf"/>
</dbReference>
<sequence>MNIDELMQAWEHWSTGTSLELLEPTLRDSWSRNEVNQCIHIVLLCVQENPADRPTMASIILMPDSYSVTLKSPQQPAVFILSQTESTIPME</sequence>